<name>A0A1I4SBS0_9HYPH</name>
<accession>A0A1I4SBS0</accession>
<dbReference type="EMBL" id="FOTK01000041">
    <property type="protein sequence ID" value="SFM61922.1"/>
    <property type="molecule type" value="Genomic_DNA"/>
</dbReference>
<dbReference type="Proteomes" id="UP000199048">
    <property type="component" value="Unassembled WGS sequence"/>
</dbReference>
<gene>
    <name evidence="1" type="ORF">SAMN05192568_104138</name>
</gene>
<keyword evidence="2" id="KW-1185">Reference proteome</keyword>
<reference evidence="2" key="1">
    <citation type="submission" date="2016-10" db="EMBL/GenBank/DDBJ databases">
        <authorList>
            <person name="Varghese N."/>
            <person name="Submissions S."/>
        </authorList>
    </citation>
    <scope>NUCLEOTIDE SEQUENCE [LARGE SCALE GENOMIC DNA]</scope>
    <source>
        <strain evidence="2">BL36</strain>
    </source>
</reference>
<sequence>MTLRLQPVRVATGSYDIDGQLVFADGFLAAVLVKLSGYHEDMAGMWFLEAGFGWVDTPTRPTFADLDAAQTWIEEQLARAA</sequence>
<dbReference type="AlphaFoldDB" id="A0A1I4SBS0"/>
<evidence type="ECO:0000313" key="1">
    <source>
        <dbReference type="EMBL" id="SFM61922.1"/>
    </source>
</evidence>
<organism evidence="1 2">
    <name type="scientific">Methylobacterium pseudosasicola</name>
    <dbReference type="NCBI Taxonomy" id="582667"/>
    <lineage>
        <taxon>Bacteria</taxon>
        <taxon>Pseudomonadati</taxon>
        <taxon>Pseudomonadota</taxon>
        <taxon>Alphaproteobacteria</taxon>
        <taxon>Hyphomicrobiales</taxon>
        <taxon>Methylobacteriaceae</taxon>
        <taxon>Methylobacterium</taxon>
    </lineage>
</organism>
<protein>
    <submittedName>
        <fullName evidence="1">Uncharacterized protein</fullName>
    </submittedName>
</protein>
<proteinExistence type="predicted"/>
<dbReference type="OrthoDB" id="7997598at2"/>
<dbReference type="RefSeq" id="WP_092045549.1">
    <property type="nucleotide sequence ID" value="NZ_FOTK01000041.1"/>
</dbReference>
<evidence type="ECO:0000313" key="2">
    <source>
        <dbReference type="Proteomes" id="UP000199048"/>
    </source>
</evidence>